<organism evidence="1 2">
    <name type="scientific">Paenibacillus mesotrionivorans</name>
    <dbReference type="NCBI Taxonomy" id="3160968"/>
    <lineage>
        <taxon>Bacteria</taxon>
        <taxon>Bacillati</taxon>
        <taxon>Bacillota</taxon>
        <taxon>Bacilli</taxon>
        <taxon>Bacillales</taxon>
        <taxon>Paenibacillaceae</taxon>
        <taxon>Paenibacillus</taxon>
    </lineage>
</organism>
<evidence type="ECO:0000313" key="1">
    <source>
        <dbReference type="EMBL" id="MFM9331729.1"/>
    </source>
</evidence>
<accession>A0ACC7P3U3</accession>
<comment type="caution">
    <text evidence="1">The sequence shown here is derived from an EMBL/GenBank/DDBJ whole genome shotgun (WGS) entry which is preliminary data.</text>
</comment>
<dbReference type="EMBL" id="JBJURJ010000021">
    <property type="protein sequence ID" value="MFM9331729.1"/>
    <property type="molecule type" value="Genomic_DNA"/>
</dbReference>
<evidence type="ECO:0000313" key="2">
    <source>
        <dbReference type="Proteomes" id="UP001631969"/>
    </source>
</evidence>
<reference evidence="1" key="1">
    <citation type="submission" date="2024-12" db="EMBL/GenBank/DDBJ databases">
        <authorList>
            <person name="Wu N."/>
        </authorList>
    </citation>
    <scope>NUCLEOTIDE SEQUENCE</scope>
    <source>
        <strain evidence="1">P15</strain>
    </source>
</reference>
<name>A0ACC7P3U3_9BACL</name>
<keyword evidence="2" id="KW-1185">Reference proteome</keyword>
<protein>
    <submittedName>
        <fullName evidence="1">ABC transporter permease</fullName>
    </submittedName>
</protein>
<dbReference type="Proteomes" id="UP001631969">
    <property type="component" value="Unassembled WGS sequence"/>
</dbReference>
<proteinExistence type="predicted"/>
<gene>
    <name evidence="1" type="ORF">ACI1P1_25855</name>
</gene>
<sequence length="478" mass="53137">MSGDMTATGTRSAGRLAEIYSKMLLHPAYRYLLLLLGAPVNAVVFFIYLYRRKLSGQSGRRRELERRLQETGEYERLLEEARDQLMRKHRFFGQTASPEKLEREAGQIARERLQDRIVSELERQQGGRGGITYASTFGELAGNPLFLGLSLIPGILMYLLMTIYSNPYLKYIAERLLMTVFVIFGVAFLVFTILYISPMNPAANIIGETATAEQIAAFNKLYGLDQPYLVQLWDTIKGIFTFDLGRSFQGNEEVTVAIANKFPVTMTLTAIATLISVLIALPVGIISATKSNSFLDYTLMFIALLGLSIPNFWQGLIFILTFAIKLHWLPATFNPANWLSMIMPVVVLGTGLTAAVARMTRSSILEVIHEDYIITARAKGLSSRQVLWRHAMGNALIPIVTVVGLQFGGMLGGAAVTEKVFNINGIGSYIVDKQFIPDIPGIMGGVVYTAIAISLVNMVIDIFYALADPRIRSKMRQY</sequence>